<dbReference type="Proteomes" id="UP000288725">
    <property type="component" value="Unassembled WGS sequence"/>
</dbReference>
<feature type="region of interest" description="Disordered" evidence="2">
    <location>
        <begin position="1122"/>
        <end position="1157"/>
    </location>
</feature>
<evidence type="ECO:0000256" key="1">
    <source>
        <dbReference type="ARBA" id="ARBA00010216"/>
    </source>
</evidence>
<dbReference type="PANTHER" id="PTHR47766:SF1">
    <property type="entry name" value="PROTEIN EFR3"/>
    <property type="match status" value="1"/>
</dbReference>
<dbReference type="Pfam" id="PF21072">
    <property type="entry name" value="EFR3"/>
    <property type="match status" value="2"/>
</dbReference>
<protein>
    <recommendedName>
        <fullName evidence="5">Protein EFR3</fullName>
    </recommendedName>
</protein>
<feature type="region of interest" description="Disordered" evidence="2">
    <location>
        <begin position="40"/>
        <end position="60"/>
    </location>
</feature>
<dbReference type="PANTHER" id="PTHR47766">
    <property type="entry name" value="PROTEIN EFR3"/>
    <property type="match status" value="1"/>
</dbReference>
<dbReference type="SUPFAM" id="SSF48371">
    <property type="entry name" value="ARM repeat"/>
    <property type="match status" value="1"/>
</dbReference>
<dbReference type="GO" id="GO:0005886">
    <property type="term" value="C:plasma membrane"/>
    <property type="evidence" value="ECO:0007669"/>
    <property type="project" value="TreeGrafter"/>
</dbReference>
<evidence type="ECO:0000256" key="2">
    <source>
        <dbReference type="SAM" id="MobiDB-lite"/>
    </source>
</evidence>
<comment type="caution">
    <text evidence="3">The sequence shown here is derived from an EMBL/GenBank/DDBJ whole genome shotgun (WGS) entry which is preliminary data.</text>
</comment>
<feature type="region of interest" description="Disordered" evidence="2">
    <location>
        <begin position="912"/>
        <end position="962"/>
    </location>
</feature>
<feature type="compositionally biased region" description="Polar residues" evidence="2">
    <location>
        <begin position="1136"/>
        <end position="1150"/>
    </location>
</feature>
<dbReference type="InterPro" id="IPR039786">
    <property type="entry name" value="EFR3"/>
</dbReference>
<evidence type="ECO:0008006" key="5">
    <source>
        <dbReference type="Google" id="ProtNLM"/>
    </source>
</evidence>
<dbReference type="AlphaFoldDB" id="A0A444S4B9"/>
<comment type="similarity">
    <text evidence="1">Belongs to the EFR3 family.</text>
</comment>
<feature type="compositionally biased region" description="Low complexity" evidence="2">
    <location>
        <begin position="1031"/>
        <end position="1042"/>
    </location>
</feature>
<dbReference type="EMBL" id="RSDZ01000030">
    <property type="protein sequence ID" value="RXG48184.1"/>
    <property type="molecule type" value="Genomic_DNA"/>
</dbReference>
<sequence length="1183" mass="128689">MTHAGSSQAPTPHALFAISSLAFCQATTDSVDHTDVYDAQLHDDPSSLDPGPEPSGDDAMNAIAQKCRPKHQVLVLKCYPRTTKGDVDVKPNSSELSYLLFYATSRRSKIQKIGSFLEKKTASDVWRLRIGNVQVTLQILAALIEKSPKDLPLFASNVLKIFDLILGSKDITMAKSSIPTFEAFCENHDVSSSFADQGYLAQYESVVRSYATLASTRQTPGKGTPSQAVVMKWRTVGLEAIRSVCSSDPLSSVAGRQLAVIVPIILENLWHNDDTFLDVLLSRVQSEEKSDADKPMRRRTSVTTVKTSDTAGDTNPIALVGTALDVDKLAEEDIGVLALQCLKQIYVVPNQPQIHSATSSLLKFVLDRVAQNETVIDAGEKPGSERGWAIQILATVARWAPVQDRYIILVTTMDHISRLPLTEENLQQHIVLAIMVSSLLQSDINLIGLSVMDVLIGFIRHMKRLMHLPGPSGLPRTDSEREEQPQAGGDTTEQRMQLLDRIQQCIGGLATHVYYADQISDMISAILLRLRPSRSTSTNSSPPGEKADLTVNEDAASSHTQLESFLSLGVGKTAALKAIKSILLVANPQTKITGNFNLSRTRVPIHVWEGTQWLLRDLDGLVRKAYVDVLVTWLERETTLSDLKARDENLRPHHRSAVRSGRELQPGGTAQRASSTASHREKPLKHHRSHFLQLLHLAIYDNALQFIDLESDIVLLHILLTKLVFKLGVNAVRYGLSMVFRLQEDILDIETPLQKVRIGSLCHGYFWAVTEKFDIETSSAGRAIQDEIIRRRSKNFWVGNINVPTPPIDVVGTPGVARAQPALSVQELEKEELIPFDDRSPLVSSIAEGYADSMVSPPSSPAASPGRSFSHPILGSALSHVPAEPDNELPLTFKELMLTDWTRETAQVAIQAASKSESLTGSRTGTTATGRHRRAMNGLGNGQGSPLGSHHNLRNSSPHVAGAAGLAPLSKMRKSSVRSGVSATPSANNRAPVASVDQLKMVMSGQLPPTAVSTSAGLRNRDDDDDGSSGSGSDSMVSYDYSPSELSFNPATQQSDNSDAAQRPGSNGRRSGVRNSLLAHTSSSLPNSEMDGADEVPPVPPLPDLRGLSSKIGDLHFDLPAGGTVHDQVTKPAKRNISTRSSDSRYQSTLRGEEPPMDLRDLLQGIDSRAGEHSLGNVTRPPY</sequence>
<reference evidence="3 4" key="1">
    <citation type="submission" date="2018-12" db="EMBL/GenBank/DDBJ databases">
        <title>Genome of Verticillium dahliae isolate Getta Getta.</title>
        <authorList>
            <person name="Gardiner D.M."/>
        </authorList>
    </citation>
    <scope>NUCLEOTIDE SEQUENCE [LARGE SCALE GENOMIC DNA]</scope>
    <source>
        <strain evidence="3 4">Getta Getta</strain>
    </source>
</reference>
<proteinExistence type="inferred from homology"/>
<gene>
    <name evidence="3" type="ORF">VDGE_01798</name>
</gene>
<feature type="region of interest" description="Disordered" evidence="2">
    <location>
        <begin position="288"/>
        <end position="308"/>
    </location>
</feature>
<organism evidence="3 4">
    <name type="scientific">Verticillium dahliae</name>
    <name type="common">Verticillium wilt</name>
    <dbReference type="NCBI Taxonomy" id="27337"/>
    <lineage>
        <taxon>Eukaryota</taxon>
        <taxon>Fungi</taxon>
        <taxon>Dikarya</taxon>
        <taxon>Ascomycota</taxon>
        <taxon>Pezizomycotina</taxon>
        <taxon>Sordariomycetes</taxon>
        <taxon>Hypocreomycetidae</taxon>
        <taxon>Glomerellales</taxon>
        <taxon>Plectosphaerellaceae</taxon>
        <taxon>Verticillium</taxon>
    </lineage>
</organism>
<feature type="region of interest" description="Disordered" evidence="2">
    <location>
        <begin position="651"/>
        <end position="683"/>
    </location>
</feature>
<dbReference type="InterPro" id="IPR049150">
    <property type="entry name" value="EFR3_HEAT-like_rpt"/>
</dbReference>
<dbReference type="InterPro" id="IPR016024">
    <property type="entry name" value="ARM-type_fold"/>
</dbReference>
<dbReference type="GO" id="GO:0072659">
    <property type="term" value="P:protein localization to plasma membrane"/>
    <property type="evidence" value="ECO:0007669"/>
    <property type="project" value="InterPro"/>
</dbReference>
<evidence type="ECO:0000313" key="3">
    <source>
        <dbReference type="EMBL" id="RXG48184.1"/>
    </source>
</evidence>
<feature type="region of interest" description="Disordered" evidence="2">
    <location>
        <begin position="469"/>
        <end position="492"/>
    </location>
</feature>
<feature type="region of interest" description="Disordered" evidence="2">
    <location>
        <begin position="1008"/>
        <end position="1107"/>
    </location>
</feature>
<evidence type="ECO:0000313" key="4">
    <source>
        <dbReference type="Proteomes" id="UP000288725"/>
    </source>
</evidence>
<feature type="compositionally biased region" description="Low complexity" evidence="2">
    <location>
        <begin position="920"/>
        <end position="929"/>
    </location>
</feature>
<name>A0A444S4B9_VERDA</name>
<accession>A0A444S4B9</accession>
<feature type="compositionally biased region" description="Polar residues" evidence="2">
    <location>
        <begin position="1044"/>
        <end position="1069"/>
    </location>
</feature>
<feature type="compositionally biased region" description="Polar residues" evidence="2">
    <location>
        <begin position="1078"/>
        <end position="1087"/>
    </location>
</feature>